<organism evidence="2 3">
    <name type="scientific">Roseburia faecis</name>
    <dbReference type="NCBI Taxonomy" id="301302"/>
    <lineage>
        <taxon>Bacteria</taxon>
        <taxon>Bacillati</taxon>
        <taxon>Bacillota</taxon>
        <taxon>Clostridia</taxon>
        <taxon>Lachnospirales</taxon>
        <taxon>Lachnospiraceae</taxon>
        <taxon>Roseburia</taxon>
    </lineage>
</organism>
<accession>A0A173RDU3</accession>
<protein>
    <recommendedName>
        <fullName evidence="4">RecT family</fullName>
    </recommendedName>
</protein>
<evidence type="ECO:0000313" key="2">
    <source>
        <dbReference type="EMBL" id="CUM75819.1"/>
    </source>
</evidence>
<gene>
    <name evidence="2" type="ORF">ERS852420_00467</name>
</gene>
<sequence length="353" mass="40041">MAENNSLEVQKVNTAVSQWTNSITNLVTKDFELCGVPYDDYSKQCAMSAMTSIYHLVKDSDKIKDLNGLDTSNLREVVGQCASLKLNANAVPRECYFQLRTKKSGDNYVQVVEMGIEGDGNDALLRNYGENVDTVYPCWLVKDGDEFSYPKHKGIEMTPPEWEEMGRSQKVVRVVYPLKLKDGTFQYLIAERDGVKVNLFAHVRNNLMNETFGICQNRYKASAEQLSKIKAKKEEIFDALRKCATVDEMLECEVAKPYISAAWLDTPESMIVRKMRNNAIKKYRKDFNSMAKQSFNQLDETYVQTQEEIAENANSEPFVVTESEATESAAVEPEKVAGEVVENDENVPDFMKD</sequence>
<dbReference type="AlphaFoldDB" id="A0A173RDU3"/>
<reference evidence="2 3" key="1">
    <citation type="submission" date="2015-09" db="EMBL/GenBank/DDBJ databases">
        <authorList>
            <consortium name="Pathogen Informatics"/>
        </authorList>
    </citation>
    <scope>NUCLEOTIDE SEQUENCE [LARGE SCALE GENOMIC DNA]</scope>
    <source>
        <strain evidence="2 3">2789STDY5608863</strain>
    </source>
</reference>
<proteinExistence type="predicted"/>
<evidence type="ECO:0000256" key="1">
    <source>
        <dbReference type="SAM" id="MobiDB-lite"/>
    </source>
</evidence>
<dbReference type="RefSeq" id="WP_055261152.1">
    <property type="nucleotide sequence ID" value="NZ_CYXV01000002.1"/>
</dbReference>
<dbReference type="Proteomes" id="UP000095495">
    <property type="component" value="Unassembled WGS sequence"/>
</dbReference>
<evidence type="ECO:0000313" key="3">
    <source>
        <dbReference type="Proteomes" id="UP000095495"/>
    </source>
</evidence>
<dbReference type="EMBL" id="CYXV01000002">
    <property type="protein sequence ID" value="CUM75819.1"/>
    <property type="molecule type" value="Genomic_DNA"/>
</dbReference>
<feature type="compositionally biased region" description="Low complexity" evidence="1">
    <location>
        <begin position="322"/>
        <end position="331"/>
    </location>
</feature>
<evidence type="ECO:0008006" key="4">
    <source>
        <dbReference type="Google" id="ProtNLM"/>
    </source>
</evidence>
<name>A0A173RDU3_9FIRM</name>
<feature type="region of interest" description="Disordered" evidence="1">
    <location>
        <begin position="322"/>
        <end position="353"/>
    </location>
</feature>